<dbReference type="Proteomes" id="UP000762676">
    <property type="component" value="Unassembled WGS sequence"/>
</dbReference>
<organism evidence="3 4">
    <name type="scientific">Elysia marginata</name>
    <dbReference type="NCBI Taxonomy" id="1093978"/>
    <lineage>
        <taxon>Eukaryota</taxon>
        <taxon>Metazoa</taxon>
        <taxon>Spiralia</taxon>
        <taxon>Lophotrochozoa</taxon>
        <taxon>Mollusca</taxon>
        <taxon>Gastropoda</taxon>
        <taxon>Heterobranchia</taxon>
        <taxon>Euthyneura</taxon>
        <taxon>Panpulmonata</taxon>
        <taxon>Sacoglossa</taxon>
        <taxon>Placobranchoidea</taxon>
        <taxon>Plakobranchidae</taxon>
        <taxon>Elysia</taxon>
    </lineage>
</organism>
<evidence type="ECO:0000313" key="4">
    <source>
        <dbReference type="Proteomes" id="UP000762676"/>
    </source>
</evidence>
<gene>
    <name evidence="3" type="ORF">ElyMa_002201900</name>
</gene>
<feature type="region of interest" description="Disordered" evidence="1">
    <location>
        <begin position="1"/>
        <end position="49"/>
    </location>
</feature>
<feature type="compositionally biased region" description="Acidic residues" evidence="1">
    <location>
        <begin position="8"/>
        <end position="42"/>
    </location>
</feature>
<dbReference type="AlphaFoldDB" id="A0AAV4FTC0"/>
<evidence type="ECO:0000313" key="3">
    <source>
        <dbReference type="EMBL" id="GFR76020.1"/>
    </source>
</evidence>
<keyword evidence="2" id="KW-0472">Membrane</keyword>
<keyword evidence="2" id="KW-1133">Transmembrane helix</keyword>
<evidence type="ECO:0000256" key="2">
    <source>
        <dbReference type="SAM" id="Phobius"/>
    </source>
</evidence>
<reference evidence="3 4" key="1">
    <citation type="journal article" date="2021" name="Elife">
        <title>Chloroplast acquisition without the gene transfer in kleptoplastic sea slugs, Plakobranchus ocellatus.</title>
        <authorList>
            <person name="Maeda T."/>
            <person name="Takahashi S."/>
            <person name="Yoshida T."/>
            <person name="Shimamura S."/>
            <person name="Takaki Y."/>
            <person name="Nagai Y."/>
            <person name="Toyoda A."/>
            <person name="Suzuki Y."/>
            <person name="Arimoto A."/>
            <person name="Ishii H."/>
            <person name="Satoh N."/>
            <person name="Nishiyama T."/>
            <person name="Hasebe M."/>
            <person name="Maruyama T."/>
            <person name="Minagawa J."/>
            <person name="Obokata J."/>
            <person name="Shigenobu S."/>
        </authorList>
    </citation>
    <scope>NUCLEOTIDE SEQUENCE [LARGE SCALE GENOMIC DNA]</scope>
</reference>
<keyword evidence="4" id="KW-1185">Reference proteome</keyword>
<protein>
    <submittedName>
        <fullName evidence="3">Uncharacterized protein</fullName>
    </submittedName>
</protein>
<keyword evidence="2" id="KW-0812">Transmembrane</keyword>
<name>A0AAV4FTC0_9GAST</name>
<evidence type="ECO:0000256" key="1">
    <source>
        <dbReference type="SAM" id="MobiDB-lite"/>
    </source>
</evidence>
<dbReference type="EMBL" id="BMAT01004576">
    <property type="protein sequence ID" value="GFR76020.1"/>
    <property type="molecule type" value="Genomic_DNA"/>
</dbReference>
<comment type="caution">
    <text evidence="3">The sequence shown here is derived from an EMBL/GenBank/DDBJ whole genome shotgun (WGS) entry which is preliminary data.</text>
</comment>
<sequence length="130" mass="14603">MNDHGDYDYDDDDANNDNDNDDDDDDDVDDDNDDDDDDDDDGGGGGEAYDYNDIVMIILITVIVVVFMMIPEFFFTLAVDQFKDRRVTVIEKAIQFPMESFTSVSCPLAQLQLMSVLAHRVGGKVDVLDM</sequence>
<feature type="transmembrane region" description="Helical" evidence="2">
    <location>
        <begin position="54"/>
        <end position="79"/>
    </location>
</feature>
<proteinExistence type="predicted"/>
<accession>A0AAV4FTC0</accession>